<gene>
    <name evidence="1" type="ORF">BEN76_04605</name>
</gene>
<dbReference type="AlphaFoldDB" id="A0A1P8EGJ7"/>
<dbReference type="Proteomes" id="UP000185674">
    <property type="component" value="Chromosome"/>
</dbReference>
<dbReference type="InterPro" id="IPR009097">
    <property type="entry name" value="Cyclic_Pdiesterase"/>
</dbReference>
<dbReference type="STRING" id="487316.BEN76_04605"/>
<evidence type="ECO:0008006" key="3">
    <source>
        <dbReference type="Google" id="ProtNLM"/>
    </source>
</evidence>
<proteinExistence type="predicted"/>
<dbReference type="EMBL" id="CP016896">
    <property type="protein sequence ID" value="APV35328.1"/>
    <property type="molecule type" value="Genomic_DNA"/>
</dbReference>
<dbReference type="eggNOG" id="COG1514">
    <property type="taxonomic scope" value="Bacteria"/>
</dbReference>
<dbReference type="RefSeq" id="WP_076032399.1">
    <property type="nucleotide sequence ID" value="NZ_BKKK01000031.1"/>
</dbReference>
<sequence>MFIKPNQFVIPTEQRDYSEWHRGRTRYALWYLLLDQVKHAEIIKQLDQIRHQFSDCLIKSSNRQYHITLYIGGFLTCDESIYNDDFPQSLFVKQQQQLESLNLSHSITLKLTAVNSFESALFVQVSDSLHQLTSIRSALRLAQHTEVAAQTYCAHITLGLYAQKVMGQDVLQRLDACAALDVELEFDQIHFGYYSAQTLQGPLHSLYCFNLE</sequence>
<dbReference type="Gene3D" id="3.90.1140.10">
    <property type="entry name" value="Cyclic phosphodiesterase"/>
    <property type="match status" value="1"/>
</dbReference>
<protein>
    <recommendedName>
        <fullName evidence="3">2'-5' RNA ligase</fullName>
    </recommendedName>
</protein>
<evidence type="ECO:0000313" key="2">
    <source>
        <dbReference type="Proteomes" id="UP000185674"/>
    </source>
</evidence>
<reference evidence="1 2" key="1">
    <citation type="submission" date="2016-08" db="EMBL/GenBank/DDBJ databases">
        <title>Complete genome sequence of Acinetobacter baylyi strain GFJ2.</title>
        <authorList>
            <person name="Tabata M."/>
            <person name="Kuboki S."/>
            <person name="Gibu N."/>
            <person name="Kinouchi Y."/>
            <person name="Vangnai A."/>
            <person name="Kasai D."/>
            <person name="Fukuda M."/>
        </authorList>
    </citation>
    <scope>NUCLEOTIDE SEQUENCE [LARGE SCALE GENOMIC DNA]</scope>
    <source>
        <strain evidence="1 2">GFJ2</strain>
    </source>
</reference>
<dbReference type="SUPFAM" id="SSF55144">
    <property type="entry name" value="LigT-like"/>
    <property type="match status" value="1"/>
</dbReference>
<accession>A0A1P8EGJ7</accession>
<organism evidence="1 2">
    <name type="scientific">Acinetobacter soli</name>
    <dbReference type="NCBI Taxonomy" id="487316"/>
    <lineage>
        <taxon>Bacteria</taxon>
        <taxon>Pseudomonadati</taxon>
        <taxon>Pseudomonadota</taxon>
        <taxon>Gammaproteobacteria</taxon>
        <taxon>Moraxellales</taxon>
        <taxon>Moraxellaceae</taxon>
        <taxon>Acinetobacter</taxon>
    </lineage>
</organism>
<dbReference type="KEGG" id="asol:BEN76_04605"/>
<name>A0A1P8EGJ7_9GAMM</name>
<evidence type="ECO:0000313" key="1">
    <source>
        <dbReference type="EMBL" id="APV35328.1"/>
    </source>
</evidence>
<dbReference type="Pfam" id="PF13563">
    <property type="entry name" value="2_5_RNA_ligase2"/>
    <property type="match status" value="1"/>
</dbReference>